<reference evidence="2 3" key="1">
    <citation type="submission" date="2018-03" db="EMBL/GenBank/DDBJ databases">
        <title>Defining the species Micromonospora saelicesensis and Micromonospora noduli under the framework of genomics.</title>
        <authorList>
            <person name="Riesco R."/>
            <person name="Trujillo M.E."/>
        </authorList>
    </citation>
    <scope>NUCLEOTIDE SEQUENCE [LARGE SCALE GENOMIC DNA]</scope>
    <source>
        <strain evidence="2 3">PSN13</strain>
    </source>
</reference>
<evidence type="ECO:0000256" key="1">
    <source>
        <dbReference type="SAM" id="SignalP"/>
    </source>
</evidence>
<comment type="caution">
    <text evidence="2">The sequence shown here is derived from an EMBL/GenBank/DDBJ whole genome shotgun (WGS) entry which is preliminary data.</text>
</comment>
<proteinExistence type="predicted"/>
<evidence type="ECO:0008006" key="4">
    <source>
        <dbReference type="Google" id="ProtNLM"/>
    </source>
</evidence>
<organism evidence="2 3">
    <name type="scientific">Micromonospora saelicesensis</name>
    <dbReference type="NCBI Taxonomy" id="285676"/>
    <lineage>
        <taxon>Bacteria</taxon>
        <taxon>Bacillati</taxon>
        <taxon>Actinomycetota</taxon>
        <taxon>Actinomycetes</taxon>
        <taxon>Micromonosporales</taxon>
        <taxon>Micromonosporaceae</taxon>
        <taxon>Micromonospora</taxon>
    </lineage>
</organism>
<feature type="chain" id="PRO_5016313175" description="Secreted protein" evidence="1">
    <location>
        <begin position="33"/>
        <end position="104"/>
    </location>
</feature>
<protein>
    <recommendedName>
        <fullName evidence="4">Secreted protein</fullName>
    </recommendedName>
</protein>
<name>A0A328NT97_9ACTN</name>
<dbReference type="AlphaFoldDB" id="A0A328NT97"/>
<evidence type="ECO:0000313" key="3">
    <source>
        <dbReference type="Proteomes" id="UP000249419"/>
    </source>
</evidence>
<dbReference type="Proteomes" id="UP000249419">
    <property type="component" value="Unassembled WGS sequence"/>
</dbReference>
<dbReference type="EMBL" id="PYAG01000005">
    <property type="protein sequence ID" value="RAO37595.1"/>
    <property type="molecule type" value="Genomic_DNA"/>
</dbReference>
<gene>
    <name evidence="2" type="ORF">PSN13_01590</name>
</gene>
<keyword evidence="1" id="KW-0732">Signal</keyword>
<feature type="signal peptide" evidence="1">
    <location>
        <begin position="1"/>
        <end position="32"/>
    </location>
</feature>
<evidence type="ECO:0000313" key="2">
    <source>
        <dbReference type="EMBL" id="RAO37595.1"/>
    </source>
</evidence>
<sequence>MRTRTLRGTVAAALSTGAVASTLVLSAAPASAYPSNCGSALRSDGVVSAWCSTGTGSVSAVAGCEWFGWWTTAQGPWVGVATGASHVSCPWPYSPRWTGFYARD</sequence>
<dbReference type="RefSeq" id="WP_146766140.1">
    <property type="nucleotide sequence ID" value="NZ_PYAG01000005.1"/>
</dbReference>
<accession>A0A328NT97</accession>